<dbReference type="GO" id="GO:0005886">
    <property type="term" value="C:plasma membrane"/>
    <property type="evidence" value="ECO:0007669"/>
    <property type="project" value="TreeGrafter"/>
</dbReference>
<accession>A0A839SVL6</accession>
<dbReference type="Pfam" id="PF02698">
    <property type="entry name" value="DUF218"/>
    <property type="match status" value="1"/>
</dbReference>
<dbReference type="RefSeq" id="WP_183416895.1">
    <property type="nucleotide sequence ID" value="NZ_JACHXA010000006.1"/>
</dbReference>
<feature type="domain" description="DUF218" evidence="2">
    <location>
        <begin position="48"/>
        <end position="186"/>
    </location>
</feature>
<organism evidence="3 4">
    <name type="scientific">Limibacillus halophilus</name>
    <dbReference type="NCBI Taxonomy" id="1579333"/>
    <lineage>
        <taxon>Bacteria</taxon>
        <taxon>Pseudomonadati</taxon>
        <taxon>Pseudomonadota</taxon>
        <taxon>Alphaproteobacteria</taxon>
        <taxon>Rhodospirillales</taxon>
        <taxon>Rhodovibrionaceae</taxon>
        <taxon>Limibacillus</taxon>
    </lineage>
</organism>
<protein>
    <submittedName>
        <fullName evidence="3">Uncharacterized SAM-binding protein YcdF (DUF218 family)</fullName>
    </submittedName>
</protein>
<dbReference type="Gene3D" id="3.40.50.620">
    <property type="entry name" value="HUPs"/>
    <property type="match status" value="1"/>
</dbReference>
<proteinExistence type="predicted"/>
<evidence type="ECO:0000259" key="2">
    <source>
        <dbReference type="Pfam" id="PF02698"/>
    </source>
</evidence>
<dbReference type="EMBL" id="JACHXA010000006">
    <property type="protein sequence ID" value="MBB3066079.1"/>
    <property type="molecule type" value="Genomic_DNA"/>
</dbReference>
<keyword evidence="4" id="KW-1185">Reference proteome</keyword>
<evidence type="ECO:0000256" key="1">
    <source>
        <dbReference type="SAM" id="Phobius"/>
    </source>
</evidence>
<dbReference type="GO" id="GO:0000270">
    <property type="term" value="P:peptidoglycan metabolic process"/>
    <property type="evidence" value="ECO:0007669"/>
    <property type="project" value="TreeGrafter"/>
</dbReference>
<feature type="transmembrane region" description="Helical" evidence="1">
    <location>
        <begin position="14"/>
        <end position="34"/>
    </location>
</feature>
<dbReference type="InterPro" id="IPR051599">
    <property type="entry name" value="Cell_Envelope_Assoc"/>
</dbReference>
<evidence type="ECO:0000313" key="4">
    <source>
        <dbReference type="Proteomes" id="UP000581135"/>
    </source>
</evidence>
<dbReference type="InterPro" id="IPR003848">
    <property type="entry name" value="DUF218"/>
</dbReference>
<keyword evidence="1" id="KW-0812">Transmembrane</keyword>
<keyword evidence="1" id="KW-1133">Transmembrane helix</keyword>
<reference evidence="3 4" key="1">
    <citation type="submission" date="2020-08" db="EMBL/GenBank/DDBJ databases">
        <title>Genomic Encyclopedia of Type Strains, Phase III (KMG-III): the genomes of soil and plant-associated and newly described type strains.</title>
        <authorList>
            <person name="Whitman W."/>
        </authorList>
    </citation>
    <scope>NUCLEOTIDE SEQUENCE [LARGE SCALE GENOMIC DNA]</scope>
    <source>
        <strain evidence="3 4">CECT 8803</strain>
    </source>
</reference>
<comment type="caution">
    <text evidence="3">The sequence shown here is derived from an EMBL/GenBank/DDBJ whole genome shotgun (WGS) entry which is preliminary data.</text>
</comment>
<dbReference type="InterPro" id="IPR014729">
    <property type="entry name" value="Rossmann-like_a/b/a_fold"/>
</dbReference>
<keyword evidence="1" id="KW-0472">Membrane</keyword>
<name>A0A839SVL6_9PROT</name>
<sequence length="201" mass="22621">MHFRPTRHRLAKRLGLLLFPLLAAWIAGLIWFAAQIPDNEETSTTANDAIVVLTGGSERLGEGVRLLAEGQGKKLFVSGVYRGVDVRALLRLSQDAPEELACCITLGYEADDTRGNARETAAWIAEEGYSSLRLVTAAYHMPRSLLLFRRAMPDVAILPHPVFPEGFRREDWWLRPRSAWLLINEYSKFLVALAVNHIRDI</sequence>
<dbReference type="GO" id="GO:0043164">
    <property type="term" value="P:Gram-negative-bacterium-type cell wall biogenesis"/>
    <property type="evidence" value="ECO:0007669"/>
    <property type="project" value="TreeGrafter"/>
</dbReference>
<gene>
    <name evidence="3" type="ORF">FHR98_002382</name>
</gene>
<dbReference type="CDD" id="cd06259">
    <property type="entry name" value="YdcF-like"/>
    <property type="match status" value="1"/>
</dbReference>
<dbReference type="Proteomes" id="UP000581135">
    <property type="component" value="Unassembled WGS sequence"/>
</dbReference>
<dbReference type="PANTHER" id="PTHR30336:SF4">
    <property type="entry name" value="ENVELOPE BIOGENESIS FACTOR ELYC"/>
    <property type="match status" value="1"/>
</dbReference>
<evidence type="ECO:0000313" key="3">
    <source>
        <dbReference type="EMBL" id="MBB3066079.1"/>
    </source>
</evidence>
<dbReference type="AlphaFoldDB" id="A0A839SVL6"/>
<dbReference type="PANTHER" id="PTHR30336">
    <property type="entry name" value="INNER MEMBRANE PROTEIN, PROBABLE PERMEASE"/>
    <property type="match status" value="1"/>
</dbReference>